<evidence type="ECO:0000313" key="3">
    <source>
        <dbReference type="Proteomes" id="UP001356427"/>
    </source>
</evidence>
<keyword evidence="1" id="KW-0472">Membrane</keyword>
<dbReference type="Proteomes" id="UP001356427">
    <property type="component" value="Unassembled WGS sequence"/>
</dbReference>
<keyword evidence="3" id="KW-1185">Reference proteome</keyword>
<keyword evidence="1" id="KW-1133">Transmembrane helix</keyword>
<protein>
    <submittedName>
        <fullName evidence="2">Uncharacterized protein</fullName>
    </submittedName>
</protein>
<accession>A0AAN8LY17</accession>
<feature type="transmembrane region" description="Helical" evidence="1">
    <location>
        <begin position="41"/>
        <end position="63"/>
    </location>
</feature>
<organism evidence="2 3">
    <name type="scientific">Coregonus suidteri</name>
    <dbReference type="NCBI Taxonomy" id="861788"/>
    <lineage>
        <taxon>Eukaryota</taxon>
        <taxon>Metazoa</taxon>
        <taxon>Chordata</taxon>
        <taxon>Craniata</taxon>
        <taxon>Vertebrata</taxon>
        <taxon>Euteleostomi</taxon>
        <taxon>Actinopterygii</taxon>
        <taxon>Neopterygii</taxon>
        <taxon>Teleostei</taxon>
        <taxon>Protacanthopterygii</taxon>
        <taxon>Salmoniformes</taxon>
        <taxon>Salmonidae</taxon>
        <taxon>Coregoninae</taxon>
        <taxon>Coregonus</taxon>
    </lineage>
</organism>
<dbReference type="AlphaFoldDB" id="A0AAN8LY17"/>
<name>A0AAN8LY17_9TELE</name>
<evidence type="ECO:0000256" key="1">
    <source>
        <dbReference type="SAM" id="Phobius"/>
    </source>
</evidence>
<keyword evidence="1" id="KW-0812">Transmembrane</keyword>
<dbReference type="EMBL" id="JAGTTL010000006">
    <property type="protein sequence ID" value="KAK6320923.1"/>
    <property type="molecule type" value="Genomic_DNA"/>
</dbReference>
<comment type="caution">
    <text evidence="2">The sequence shown here is derived from an EMBL/GenBank/DDBJ whole genome shotgun (WGS) entry which is preliminary data.</text>
</comment>
<reference evidence="2 3" key="1">
    <citation type="submission" date="2021-04" db="EMBL/GenBank/DDBJ databases">
        <authorList>
            <person name="De Guttry C."/>
            <person name="Zahm M."/>
            <person name="Klopp C."/>
            <person name="Cabau C."/>
            <person name="Louis A."/>
            <person name="Berthelot C."/>
            <person name="Parey E."/>
            <person name="Roest Crollius H."/>
            <person name="Montfort J."/>
            <person name="Robinson-Rechavi M."/>
            <person name="Bucao C."/>
            <person name="Bouchez O."/>
            <person name="Gislard M."/>
            <person name="Lluch J."/>
            <person name="Milhes M."/>
            <person name="Lampietro C."/>
            <person name="Lopez Roques C."/>
            <person name="Donnadieu C."/>
            <person name="Braasch I."/>
            <person name="Desvignes T."/>
            <person name="Postlethwait J."/>
            <person name="Bobe J."/>
            <person name="Wedekind C."/>
            <person name="Guiguen Y."/>
        </authorList>
    </citation>
    <scope>NUCLEOTIDE SEQUENCE [LARGE SCALE GENOMIC DNA]</scope>
    <source>
        <strain evidence="2">Cs_M1</strain>
        <tissue evidence="2">Blood</tissue>
    </source>
</reference>
<gene>
    <name evidence="2" type="ORF">J4Q44_G00078990</name>
</gene>
<evidence type="ECO:0000313" key="2">
    <source>
        <dbReference type="EMBL" id="KAK6320923.1"/>
    </source>
</evidence>
<sequence>MDLGHLGAARLGDEPMLCVQLPGHQCRVKVRQRLNEMRYPPIYVVDLLISIVALAGYGLHFHFALTELLIELLQQAQLDLHLAVAQLLHALELPGVDEVEDGGVGQVVLLLLWVWLVECVLAHDLQVVGALLEDVQFGLALLDVTWVELGGEQLRDLVVESLRQ</sequence>
<feature type="non-terminal residue" evidence="2">
    <location>
        <position position="164"/>
    </location>
</feature>
<proteinExistence type="predicted"/>